<dbReference type="GO" id="GO:0003677">
    <property type="term" value="F:DNA binding"/>
    <property type="evidence" value="ECO:0007669"/>
    <property type="project" value="InterPro"/>
</dbReference>
<organism evidence="3 4">
    <name type="scientific">Owenweeksia hongkongensis (strain DSM 17368 / CIP 108786 / JCM 12287 / NRRL B-23963 / UST20020801)</name>
    <dbReference type="NCBI Taxonomy" id="926562"/>
    <lineage>
        <taxon>Bacteria</taxon>
        <taxon>Pseudomonadati</taxon>
        <taxon>Bacteroidota</taxon>
        <taxon>Flavobacteriia</taxon>
        <taxon>Flavobacteriales</taxon>
        <taxon>Owenweeksiaceae</taxon>
        <taxon>Owenweeksia</taxon>
    </lineage>
</organism>
<gene>
    <name evidence="3" type="ordered locus">Oweho_1706</name>
</gene>
<protein>
    <submittedName>
        <fullName evidence="3">Putative toxin-antitoxin system antitoxin component, TIGR02293 family</fullName>
    </submittedName>
</protein>
<name>G8R0J0_OWEHD</name>
<dbReference type="Proteomes" id="UP000005631">
    <property type="component" value="Chromosome"/>
</dbReference>
<feature type="domain" description="Antitoxin Xre-like helix-turn-helix" evidence="2">
    <location>
        <begin position="52"/>
        <end position="110"/>
    </location>
</feature>
<proteinExistence type="predicted"/>
<evidence type="ECO:0000313" key="4">
    <source>
        <dbReference type="Proteomes" id="UP000005631"/>
    </source>
</evidence>
<feature type="domain" description="Antitoxin Xre/MbcA/ParS-like toxin-binding" evidence="1">
    <location>
        <begin position="117"/>
        <end position="167"/>
    </location>
</feature>
<dbReference type="AlphaFoldDB" id="G8R0J0"/>
<evidence type="ECO:0000313" key="3">
    <source>
        <dbReference type="EMBL" id="AEV32694.1"/>
    </source>
</evidence>
<dbReference type="EMBL" id="CP003156">
    <property type="protein sequence ID" value="AEV32694.1"/>
    <property type="molecule type" value="Genomic_DNA"/>
</dbReference>
<dbReference type="KEGG" id="oho:Oweho_1706"/>
<reference evidence="3 4" key="1">
    <citation type="journal article" date="2012" name="Stand. Genomic Sci.">
        <title>Genome sequence of the orange-pigmented seawater bacterium Owenweeksia hongkongensis type strain (UST20020801(T)).</title>
        <authorList>
            <person name="Riedel T."/>
            <person name="Held B."/>
            <person name="Nolan M."/>
            <person name="Lucas S."/>
            <person name="Lapidus A."/>
            <person name="Tice H."/>
            <person name="Del Rio T.G."/>
            <person name="Cheng J.F."/>
            <person name="Han C."/>
            <person name="Tapia R."/>
            <person name="Goodwin L.A."/>
            <person name="Pitluck S."/>
            <person name="Liolios K."/>
            <person name="Mavromatis K."/>
            <person name="Pagani I."/>
            <person name="Ivanova N."/>
            <person name="Mikhailova N."/>
            <person name="Pati A."/>
            <person name="Chen A."/>
            <person name="Palaniappan K."/>
            <person name="Rohde M."/>
            <person name="Tindall B.J."/>
            <person name="Detter J.C."/>
            <person name="Goker M."/>
            <person name="Woyke T."/>
            <person name="Bristow J."/>
            <person name="Eisen J.A."/>
            <person name="Markowitz V."/>
            <person name="Hugenholtz P."/>
            <person name="Klenk H.P."/>
            <person name="Kyrpides N.C."/>
        </authorList>
    </citation>
    <scope>NUCLEOTIDE SEQUENCE</scope>
    <source>
        <strain evidence="4">DSM 17368 / JCM 12287 / NRRL B-23963</strain>
    </source>
</reference>
<dbReference type="eggNOG" id="COG5642">
    <property type="taxonomic scope" value="Bacteria"/>
</dbReference>
<dbReference type="HOGENOM" id="CLU_109353_4_0_10"/>
<dbReference type="InterPro" id="IPR024467">
    <property type="entry name" value="Xre/MbcA/ParS-like_toxin-bd"/>
</dbReference>
<sequence>MNWEVKTKFVHLTANDVVMDNEKVSNSGTNYTYLGGTTQVNEPSEAYGTHSRIKLIRRGLPVQSLTIFLKESGLNRQELGHILQVSPRTMQRYDSNQMLPINVTEKLLMLNDLFEKANDVLGGDSKNISGWLHSTVPALGNQRPLDLLDTYQGFNEVMKVLGRIEWGIAS</sequence>
<dbReference type="InterPro" id="IPR046847">
    <property type="entry name" value="Xre-like_HTH"/>
</dbReference>
<accession>G8R0J0</accession>
<evidence type="ECO:0000259" key="1">
    <source>
        <dbReference type="Pfam" id="PF09722"/>
    </source>
</evidence>
<keyword evidence="4" id="KW-1185">Reference proteome</keyword>
<dbReference type="Pfam" id="PF09722">
    <property type="entry name" value="Xre_MbcA_ParS_C"/>
    <property type="match status" value="1"/>
</dbReference>
<dbReference type="Pfam" id="PF20432">
    <property type="entry name" value="Xre-like-HTH"/>
    <property type="match status" value="1"/>
</dbReference>
<dbReference type="STRING" id="926562.Oweho_1706"/>
<evidence type="ECO:0000259" key="2">
    <source>
        <dbReference type="Pfam" id="PF20432"/>
    </source>
</evidence>
<dbReference type="NCBIfam" id="TIGR02293">
    <property type="entry name" value="TAS_TIGR02293"/>
    <property type="match status" value="1"/>
</dbReference>
<dbReference type="InterPro" id="IPR011979">
    <property type="entry name" value="Antitox_Xre"/>
</dbReference>